<evidence type="ECO:0000256" key="5">
    <source>
        <dbReference type="ARBA" id="ARBA00022567"/>
    </source>
</evidence>
<evidence type="ECO:0000256" key="9">
    <source>
        <dbReference type="ARBA" id="ARBA00022840"/>
    </source>
</evidence>
<name>A0A8A3S4N4_9EURY</name>
<proteinExistence type="inferred from homology"/>
<accession>A0A8A3S4N4</accession>
<evidence type="ECO:0000256" key="8">
    <source>
        <dbReference type="ARBA" id="ARBA00022777"/>
    </source>
</evidence>
<protein>
    <recommendedName>
        <fullName evidence="3">phosphoribulokinase</fullName>
        <ecNumber evidence="3">2.7.1.19</ecNumber>
    </recommendedName>
    <alternativeName>
        <fullName evidence="10">Phosphopentokinase</fullName>
    </alternativeName>
</protein>
<dbReference type="PRINTS" id="PR00478">
    <property type="entry name" value="PHRIBLKINASE"/>
</dbReference>
<keyword evidence="6 13" id="KW-0808">Transferase</keyword>
<keyword evidence="8" id="KW-0418">Kinase</keyword>
<dbReference type="SUPFAM" id="SSF52540">
    <property type="entry name" value="P-loop containing nucleoside triphosphate hydrolases"/>
    <property type="match status" value="1"/>
</dbReference>
<comment type="similarity">
    <text evidence="2">Belongs to the phosphoribulokinase family.</text>
</comment>
<dbReference type="InterPro" id="IPR006083">
    <property type="entry name" value="PRK/URK"/>
</dbReference>
<comment type="pathway">
    <text evidence="1">Carbohydrate biosynthesis; Calvin cycle.</text>
</comment>
<dbReference type="RefSeq" id="WP_265581922.1">
    <property type="nucleotide sequence ID" value="NZ_CP036172.1"/>
</dbReference>
<evidence type="ECO:0000256" key="6">
    <source>
        <dbReference type="ARBA" id="ARBA00022679"/>
    </source>
</evidence>
<evidence type="ECO:0000313" key="13">
    <source>
        <dbReference type="EMBL" id="QSZ66574.1"/>
    </source>
</evidence>
<reference evidence="13" key="1">
    <citation type="journal article" date="2001" name="Int. J. Syst. Evol. Microbiol.">
        <title>Methanofollis aquaemaris sp. nov., a methanogen isolated from an aquaculture fish pond.</title>
        <authorList>
            <person name="Lai M.C."/>
            <person name="Chen S.C."/>
        </authorList>
    </citation>
    <scope>NUCLEOTIDE SEQUENCE</scope>
    <source>
        <strain evidence="13">N2F9704</strain>
    </source>
</reference>
<dbReference type="NCBIfam" id="NF005655">
    <property type="entry name" value="PRK07429.1"/>
    <property type="match status" value="1"/>
</dbReference>
<dbReference type="PANTHER" id="PTHR10285">
    <property type="entry name" value="URIDINE KINASE"/>
    <property type="match status" value="1"/>
</dbReference>
<sequence>MMKPSNFREQLARSDRVFTIGVAGDSGSGKTTFTRAIRAIFGPDLVTTITLDDYHRYDREERRKLGITPLVPEANDLDLLADHVRRLRDGESVEKPVYDHTIGTFAEPVPFSPARVLILEGLHTLFTPALRDLLDFSLFVDPDPAVKRLWKLRRDMERRGYRREEVLAEMEGRLPDYERYIAPQRRYADVVIGIACSGYGREASLEQDIYQVTLYQKPLVRQTMEIGLSIDLGEILMLSDRPFSLGYRVASLDGREMSAITLDGELNHSAIRKLARTIGRQTSAEGVDVYRNRHYLPAGEVAELILAWRIINRWFVLAGEERRDPPMNQREEKG</sequence>
<feature type="domain" description="Phosphoribulokinase/uridine kinase" evidence="12">
    <location>
        <begin position="20"/>
        <end position="192"/>
    </location>
</feature>
<keyword evidence="14" id="KW-1185">Reference proteome</keyword>
<dbReference type="KEGG" id="maqe:RJ40_03200"/>
<evidence type="ECO:0000256" key="10">
    <source>
        <dbReference type="ARBA" id="ARBA00031382"/>
    </source>
</evidence>
<dbReference type="Gene3D" id="3.40.50.300">
    <property type="entry name" value="P-loop containing nucleotide triphosphate hydrolases"/>
    <property type="match status" value="1"/>
</dbReference>
<reference evidence="13" key="2">
    <citation type="submission" date="2019-02" db="EMBL/GenBank/DDBJ databases">
        <authorList>
            <person name="Chen S.-C."/>
            <person name="Chien H.-H."/>
            <person name="Lai M.-C."/>
        </authorList>
    </citation>
    <scope>NUCLEOTIDE SEQUENCE</scope>
    <source>
        <strain evidence="13">N2F9704</strain>
    </source>
</reference>
<organism evidence="13 14">
    <name type="scientific">Methanofollis aquaemaris</name>
    <dbReference type="NCBI Taxonomy" id="126734"/>
    <lineage>
        <taxon>Archaea</taxon>
        <taxon>Methanobacteriati</taxon>
        <taxon>Methanobacteriota</taxon>
        <taxon>Stenosarchaea group</taxon>
        <taxon>Methanomicrobia</taxon>
        <taxon>Methanomicrobiales</taxon>
        <taxon>Methanomicrobiaceae</taxon>
        <taxon>Methanofollis</taxon>
    </lineage>
</organism>
<evidence type="ECO:0000256" key="4">
    <source>
        <dbReference type="ARBA" id="ARBA00022531"/>
    </source>
</evidence>
<keyword evidence="9" id="KW-0067">ATP-binding</keyword>
<evidence type="ECO:0000259" key="12">
    <source>
        <dbReference type="Pfam" id="PF00485"/>
    </source>
</evidence>
<evidence type="ECO:0000256" key="2">
    <source>
        <dbReference type="ARBA" id="ARBA00009719"/>
    </source>
</evidence>
<dbReference type="GO" id="GO:0005524">
    <property type="term" value="F:ATP binding"/>
    <property type="evidence" value="ECO:0007669"/>
    <property type="project" value="UniProtKB-KW"/>
</dbReference>
<evidence type="ECO:0000256" key="1">
    <source>
        <dbReference type="ARBA" id="ARBA00005215"/>
    </source>
</evidence>
<comment type="catalytic activity">
    <reaction evidence="11">
        <text>D-ribulose 5-phosphate + ATP = D-ribulose 1,5-bisphosphate + ADP + H(+)</text>
        <dbReference type="Rhea" id="RHEA:19365"/>
        <dbReference type="ChEBI" id="CHEBI:15378"/>
        <dbReference type="ChEBI" id="CHEBI:30616"/>
        <dbReference type="ChEBI" id="CHEBI:57870"/>
        <dbReference type="ChEBI" id="CHEBI:58121"/>
        <dbReference type="ChEBI" id="CHEBI:456216"/>
        <dbReference type="EC" id="2.7.1.19"/>
    </reaction>
</comment>
<keyword evidence="5" id="KW-0113">Calvin cycle</keyword>
<evidence type="ECO:0000256" key="7">
    <source>
        <dbReference type="ARBA" id="ARBA00022741"/>
    </source>
</evidence>
<keyword evidence="7" id="KW-0547">Nucleotide-binding</keyword>
<dbReference type="EMBL" id="CP036172">
    <property type="protein sequence ID" value="QSZ66574.1"/>
    <property type="molecule type" value="Genomic_DNA"/>
</dbReference>
<dbReference type="GeneID" id="76423335"/>
<dbReference type="Pfam" id="PF00485">
    <property type="entry name" value="PRK"/>
    <property type="match status" value="1"/>
</dbReference>
<dbReference type="EC" id="2.7.1.19" evidence="3"/>
<evidence type="ECO:0000313" key="14">
    <source>
        <dbReference type="Proteomes" id="UP001042704"/>
    </source>
</evidence>
<dbReference type="InterPro" id="IPR027417">
    <property type="entry name" value="P-loop_NTPase"/>
</dbReference>
<evidence type="ECO:0000256" key="11">
    <source>
        <dbReference type="ARBA" id="ARBA00047663"/>
    </source>
</evidence>
<dbReference type="GO" id="GO:0019253">
    <property type="term" value="P:reductive pentose-phosphate cycle"/>
    <property type="evidence" value="ECO:0007669"/>
    <property type="project" value="UniProtKB-KW"/>
</dbReference>
<dbReference type="GO" id="GO:0008974">
    <property type="term" value="F:phosphoribulokinase activity"/>
    <property type="evidence" value="ECO:0007669"/>
    <property type="project" value="UniProtKB-EC"/>
</dbReference>
<gene>
    <name evidence="13" type="ORF">RJ40_03200</name>
</gene>
<dbReference type="AlphaFoldDB" id="A0A8A3S4N4"/>
<dbReference type="Proteomes" id="UP001042704">
    <property type="component" value="Chromosome"/>
</dbReference>
<dbReference type="InterPro" id="IPR006082">
    <property type="entry name" value="PRK"/>
</dbReference>
<keyword evidence="4" id="KW-0602">Photosynthesis</keyword>
<evidence type="ECO:0000256" key="3">
    <source>
        <dbReference type="ARBA" id="ARBA00012042"/>
    </source>
</evidence>